<evidence type="ECO:0000259" key="4">
    <source>
        <dbReference type="Pfam" id="PF00326"/>
    </source>
</evidence>
<dbReference type="Gene3D" id="2.120.10.30">
    <property type="entry name" value="TolB, C-terminal domain"/>
    <property type="match status" value="2"/>
</dbReference>
<keyword evidence="2" id="KW-0720">Serine protease</keyword>
<evidence type="ECO:0000256" key="1">
    <source>
        <dbReference type="ARBA" id="ARBA00022801"/>
    </source>
</evidence>
<dbReference type="SUPFAM" id="SSF53474">
    <property type="entry name" value="alpha/beta-Hydrolases"/>
    <property type="match status" value="1"/>
</dbReference>
<dbReference type="Pfam" id="PF00326">
    <property type="entry name" value="Peptidase_S9"/>
    <property type="match status" value="1"/>
</dbReference>
<evidence type="ECO:0000256" key="3">
    <source>
        <dbReference type="SAM" id="MobiDB-lite"/>
    </source>
</evidence>
<name>A0A6J6B0Z0_9ZZZZ</name>
<evidence type="ECO:0000256" key="2">
    <source>
        <dbReference type="ARBA" id="ARBA00022825"/>
    </source>
</evidence>
<protein>
    <submittedName>
        <fullName evidence="5">Unannotated protein</fullName>
    </submittedName>
</protein>
<dbReference type="Pfam" id="PF07676">
    <property type="entry name" value="PD40"/>
    <property type="match status" value="4"/>
</dbReference>
<gene>
    <name evidence="5" type="ORF">UFOPK1353_00435</name>
</gene>
<reference evidence="5" key="1">
    <citation type="submission" date="2020-05" db="EMBL/GenBank/DDBJ databases">
        <authorList>
            <person name="Chiriac C."/>
            <person name="Salcher M."/>
            <person name="Ghai R."/>
            <person name="Kavagutti S V."/>
        </authorList>
    </citation>
    <scope>NUCLEOTIDE SEQUENCE</scope>
</reference>
<dbReference type="InterPro" id="IPR001375">
    <property type="entry name" value="Peptidase_S9_cat"/>
</dbReference>
<keyword evidence="2" id="KW-0645">Protease</keyword>
<dbReference type="InterPro" id="IPR011042">
    <property type="entry name" value="6-blade_b-propeller_TolB-like"/>
</dbReference>
<dbReference type="AlphaFoldDB" id="A0A6J6B0Z0"/>
<dbReference type="GO" id="GO:0004252">
    <property type="term" value="F:serine-type endopeptidase activity"/>
    <property type="evidence" value="ECO:0007669"/>
    <property type="project" value="TreeGrafter"/>
</dbReference>
<organism evidence="5">
    <name type="scientific">freshwater metagenome</name>
    <dbReference type="NCBI Taxonomy" id="449393"/>
    <lineage>
        <taxon>unclassified sequences</taxon>
        <taxon>metagenomes</taxon>
        <taxon>ecological metagenomes</taxon>
    </lineage>
</organism>
<dbReference type="InterPro" id="IPR011659">
    <property type="entry name" value="WD40"/>
</dbReference>
<accession>A0A6J6B0Z0</accession>
<dbReference type="SUPFAM" id="SSF82171">
    <property type="entry name" value="DPP6 N-terminal domain-like"/>
    <property type="match status" value="1"/>
</dbReference>
<dbReference type="PANTHER" id="PTHR42776:SF27">
    <property type="entry name" value="DIPEPTIDYL PEPTIDASE FAMILY MEMBER 6"/>
    <property type="match status" value="1"/>
</dbReference>
<feature type="region of interest" description="Disordered" evidence="3">
    <location>
        <begin position="187"/>
        <end position="209"/>
    </location>
</feature>
<sequence length="676" mass="74352">MTTDDKKTSPHRELAEKIISNQIGAASPAVSPDGSQVAYVVTRVDYKANKYRSQVWIARTDGSESPRPLTAGEKRDGNPSWSPDGTWLAFTSGRSEKKGETTLHVMPIGSSGEIRTIATMPDGIGSVRWSPDGQKIAFTSRTQHERYTKDDESSMSPRKIETFFTRLNGEDFVYDRPQHIYVVPSDGTAAPRNLTPGESEHSGPSWLADSSGVATSGALHKNWDSDLANDLHIVKLDGTITTLTDQRGVYYAPSVSPDGTRIAFIGSDDPLTSPQNDHVGVLEIKTKKREWVSRALDRTFSPTSGAIAPIWRDEKTLITYAEDRGTAHVVQVDATGKIAPKWLTTGRRIVKSFNGIGSAVNATVAFVASEVNQLTELFVLTESGEKRLSNLSAFLIAESAPQTWEHFTVPCGSTYSGGPTEIDVWMMKPREFDSTKKYPMLLNVHGGPHTQYGETYFDEAQMQAAAGFVVVMSNPRGSSGREQAWGQAILGRKHPVAPGTGWGDADVKDVLAVLDGALAKYPFIDAKRVGMLGGSYGGYMATMLAGCHSDQFKAICSERAVNNMLSEEWTSDIGTVFRVEHGPNHLEDEAEYVRMSPIRHVRNINVPMLIIHSENDLRCPINQAEELFMALRILGKDVTFYRFPGETHELSRSGSPIHRVQRAEIILDFFTEKLAN</sequence>
<dbReference type="GO" id="GO:0006508">
    <property type="term" value="P:proteolysis"/>
    <property type="evidence" value="ECO:0007669"/>
    <property type="project" value="InterPro"/>
</dbReference>
<feature type="region of interest" description="Disordered" evidence="3">
    <location>
        <begin position="62"/>
        <end position="84"/>
    </location>
</feature>
<dbReference type="EMBL" id="CAEZSE010000050">
    <property type="protein sequence ID" value="CAB4532662.1"/>
    <property type="molecule type" value="Genomic_DNA"/>
</dbReference>
<feature type="domain" description="Peptidase S9 prolyl oligopeptidase catalytic" evidence="4">
    <location>
        <begin position="458"/>
        <end position="675"/>
    </location>
</feature>
<dbReference type="PANTHER" id="PTHR42776">
    <property type="entry name" value="SERINE PEPTIDASE S9 FAMILY MEMBER"/>
    <property type="match status" value="1"/>
</dbReference>
<keyword evidence="1" id="KW-0378">Hydrolase</keyword>
<dbReference type="InterPro" id="IPR029058">
    <property type="entry name" value="AB_hydrolase_fold"/>
</dbReference>
<evidence type="ECO:0000313" key="5">
    <source>
        <dbReference type="EMBL" id="CAB4532662.1"/>
    </source>
</evidence>
<dbReference type="Gene3D" id="3.40.50.1820">
    <property type="entry name" value="alpha/beta hydrolase"/>
    <property type="match status" value="1"/>
</dbReference>
<proteinExistence type="predicted"/>